<sequence>MQFRPLVFETKDTGTVRLPRVVIPLLFVREQILETKFKKKILSKKVCLEQPTNSVGRI</sequence>
<evidence type="ECO:0000313" key="1">
    <source>
        <dbReference type="EMBL" id="AEV31938.1"/>
    </source>
</evidence>
<dbReference type="HOGENOM" id="CLU_2975029_0_0_10"/>
<accession>G8R3B7</accession>
<protein>
    <submittedName>
        <fullName evidence="1">Uncharacterized protein</fullName>
    </submittedName>
</protein>
<dbReference type="Proteomes" id="UP000005631">
    <property type="component" value="Chromosome"/>
</dbReference>
<reference evidence="1 2" key="1">
    <citation type="journal article" date="2012" name="Stand. Genomic Sci.">
        <title>Genome sequence of the orange-pigmented seawater bacterium Owenweeksia hongkongensis type strain (UST20020801(T)).</title>
        <authorList>
            <person name="Riedel T."/>
            <person name="Held B."/>
            <person name="Nolan M."/>
            <person name="Lucas S."/>
            <person name="Lapidus A."/>
            <person name="Tice H."/>
            <person name="Del Rio T.G."/>
            <person name="Cheng J.F."/>
            <person name="Han C."/>
            <person name="Tapia R."/>
            <person name="Goodwin L.A."/>
            <person name="Pitluck S."/>
            <person name="Liolios K."/>
            <person name="Mavromatis K."/>
            <person name="Pagani I."/>
            <person name="Ivanova N."/>
            <person name="Mikhailova N."/>
            <person name="Pati A."/>
            <person name="Chen A."/>
            <person name="Palaniappan K."/>
            <person name="Rohde M."/>
            <person name="Tindall B.J."/>
            <person name="Detter J.C."/>
            <person name="Goker M."/>
            <person name="Woyke T."/>
            <person name="Bristow J."/>
            <person name="Eisen J.A."/>
            <person name="Markowitz V."/>
            <person name="Hugenholtz P."/>
            <person name="Klenk H.P."/>
            <person name="Kyrpides N.C."/>
        </authorList>
    </citation>
    <scope>NUCLEOTIDE SEQUENCE</scope>
    <source>
        <strain evidence="2">DSM 17368 / JCM 12287 / NRRL B-23963</strain>
    </source>
</reference>
<name>G8R3B7_OWEHD</name>
<dbReference type="AlphaFoldDB" id="G8R3B7"/>
<dbReference type="KEGG" id="oho:Oweho_0927"/>
<gene>
    <name evidence="1" type="ordered locus">Oweho_0927</name>
</gene>
<evidence type="ECO:0000313" key="2">
    <source>
        <dbReference type="Proteomes" id="UP000005631"/>
    </source>
</evidence>
<dbReference type="EMBL" id="CP003156">
    <property type="protein sequence ID" value="AEV31938.1"/>
    <property type="molecule type" value="Genomic_DNA"/>
</dbReference>
<proteinExistence type="predicted"/>
<organism evidence="1 2">
    <name type="scientific">Owenweeksia hongkongensis (strain DSM 17368 / CIP 108786 / JCM 12287 / NRRL B-23963 / UST20020801)</name>
    <dbReference type="NCBI Taxonomy" id="926562"/>
    <lineage>
        <taxon>Bacteria</taxon>
        <taxon>Pseudomonadati</taxon>
        <taxon>Bacteroidota</taxon>
        <taxon>Flavobacteriia</taxon>
        <taxon>Flavobacteriales</taxon>
        <taxon>Owenweeksiaceae</taxon>
        <taxon>Owenweeksia</taxon>
    </lineage>
</organism>
<keyword evidence="2" id="KW-1185">Reference proteome</keyword>